<dbReference type="RefSeq" id="WP_074714289.1">
    <property type="nucleotide sequence ID" value="NZ_FNWV01000001.1"/>
</dbReference>
<comment type="subcellular location">
    <subcellularLocation>
        <location evidence="7">Cytoplasm</location>
    </subcellularLocation>
</comment>
<dbReference type="InterPro" id="IPR029063">
    <property type="entry name" value="SAM-dependent_MTases_sf"/>
</dbReference>
<sequence>MEFSHIPVMLEECIEGLDIRPDGIYVDGTAGGAGHSSAIAARLNEKGRLIALDRDPDAVAVATERLSVFRNARVFHRNYSEIRAVLDELDIDYADGILMDLGVSSFQLDEGSRGFSYHSDAPLDMRMSKEGMSAADVVNTYSESELARIIFEYGEEKFSRKIAANIIRARENAPIETTLQLADIIRESVPQKARRDKNPCKKTFQAIRIAVNGEFEHLEKGLEDAFHSLRPGGRLAVITFHSLEDRIVKKKFAEWCRGCICPPDFPQCVCGHKPQGKLVNRKPLEAKEKELERNNRSRSAKLRIIERSAESNG</sequence>
<feature type="binding site" evidence="7">
    <location>
        <position position="100"/>
    </location>
    <ligand>
        <name>S-adenosyl-L-methionine</name>
        <dbReference type="ChEBI" id="CHEBI:59789"/>
    </ligand>
</feature>
<dbReference type="HAMAP" id="MF_01007">
    <property type="entry name" value="16SrRNA_methyltr_H"/>
    <property type="match status" value="1"/>
</dbReference>
<dbReference type="EMBL" id="FNWV01000001">
    <property type="protein sequence ID" value="SEH41091.1"/>
    <property type="molecule type" value="Genomic_DNA"/>
</dbReference>
<dbReference type="EC" id="2.1.1.199" evidence="7"/>
<dbReference type="NCBIfam" id="TIGR00006">
    <property type="entry name" value="16S rRNA (cytosine(1402)-N(4))-methyltransferase RsmH"/>
    <property type="match status" value="1"/>
</dbReference>
<feature type="binding site" evidence="7">
    <location>
        <position position="107"/>
    </location>
    <ligand>
        <name>S-adenosyl-L-methionine</name>
        <dbReference type="ChEBI" id="CHEBI:59789"/>
    </ligand>
</feature>
<feature type="binding site" evidence="7">
    <location>
        <position position="53"/>
    </location>
    <ligand>
        <name>S-adenosyl-L-methionine</name>
        <dbReference type="ChEBI" id="CHEBI:59789"/>
    </ligand>
</feature>
<dbReference type="PANTHER" id="PTHR11265:SF0">
    <property type="entry name" value="12S RRNA N4-METHYLCYTIDINE METHYLTRANSFERASE"/>
    <property type="match status" value="1"/>
</dbReference>
<dbReference type="SUPFAM" id="SSF53335">
    <property type="entry name" value="S-adenosyl-L-methionine-dependent methyltransferases"/>
    <property type="match status" value="1"/>
</dbReference>
<dbReference type="Gene3D" id="1.10.150.170">
    <property type="entry name" value="Putative methyltransferase TM0872, insert domain"/>
    <property type="match status" value="1"/>
</dbReference>
<dbReference type="PANTHER" id="PTHR11265">
    <property type="entry name" value="S-ADENOSYL-METHYLTRANSFERASE MRAW"/>
    <property type="match status" value="1"/>
</dbReference>
<evidence type="ECO:0000256" key="3">
    <source>
        <dbReference type="ARBA" id="ARBA00022552"/>
    </source>
</evidence>
<reference evidence="8 9" key="1">
    <citation type="submission" date="2016-10" db="EMBL/GenBank/DDBJ databases">
        <authorList>
            <person name="de Groot N.N."/>
        </authorList>
    </citation>
    <scope>NUCLEOTIDE SEQUENCE [LARGE SCALE GENOMIC DNA]</scope>
    <source>
        <strain evidence="8 9">YAD2003</strain>
    </source>
</reference>
<comment type="catalytic activity">
    <reaction evidence="7">
        <text>cytidine(1402) in 16S rRNA + S-adenosyl-L-methionine = N(4)-methylcytidine(1402) in 16S rRNA + S-adenosyl-L-homocysteine + H(+)</text>
        <dbReference type="Rhea" id="RHEA:42928"/>
        <dbReference type="Rhea" id="RHEA-COMP:10286"/>
        <dbReference type="Rhea" id="RHEA-COMP:10287"/>
        <dbReference type="ChEBI" id="CHEBI:15378"/>
        <dbReference type="ChEBI" id="CHEBI:57856"/>
        <dbReference type="ChEBI" id="CHEBI:59789"/>
        <dbReference type="ChEBI" id="CHEBI:74506"/>
        <dbReference type="ChEBI" id="CHEBI:82748"/>
        <dbReference type="EC" id="2.1.1.199"/>
    </reaction>
</comment>
<organism evidence="8 9">
    <name type="scientific">Ruminococcus flavefaciens</name>
    <dbReference type="NCBI Taxonomy" id="1265"/>
    <lineage>
        <taxon>Bacteria</taxon>
        <taxon>Bacillati</taxon>
        <taxon>Bacillota</taxon>
        <taxon>Clostridia</taxon>
        <taxon>Eubacteriales</taxon>
        <taxon>Oscillospiraceae</taxon>
        <taxon>Ruminococcus</taxon>
    </lineage>
</organism>
<evidence type="ECO:0000256" key="1">
    <source>
        <dbReference type="ARBA" id="ARBA00010396"/>
    </source>
</evidence>
<gene>
    <name evidence="7" type="primary">rsmH</name>
    <name evidence="8" type="ORF">SAMN02910265_00480</name>
</gene>
<dbReference type="SUPFAM" id="SSF81799">
    <property type="entry name" value="Putative methyltransferase TM0872, insert domain"/>
    <property type="match status" value="1"/>
</dbReference>
<feature type="binding site" evidence="7">
    <location>
        <begin position="33"/>
        <end position="35"/>
    </location>
    <ligand>
        <name>S-adenosyl-L-methionine</name>
        <dbReference type="ChEBI" id="CHEBI:59789"/>
    </ligand>
</feature>
<keyword evidence="4 7" id="KW-0489">Methyltransferase</keyword>
<dbReference type="OrthoDB" id="9806637at2"/>
<accession>A0A1H6I3S8</accession>
<evidence type="ECO:0000256" key="5">
    <source>
        <dbReference type="ARBA" id="ARBA00022679"/>
    </source>
</evidence>
<feature type="binding site" evidence="7">
    <location>
        <position position="79"/>
    </location>
    <ligand>
        <name>S-adenosyl-L-methionine</name>
        <dbReference type="ChEBI" id="CHEBI:59789"/>
    </ligand>
</feature>
<evidence type="ECO:0000313" key="8">
    <source>
        <dbReference type="EMBL" id="SEH41091.1"/>
    </source>
</evidence>
<evidence type="ECO:0000256" key="7">
    <source>
        <dbReference type="HAMAP-Rule" id="MF_01007"/>
    </source>
</evidence>
<comment type="function">
    <text evidence="7">Specifically methylates the N4 position of cytidine in position 1402 (C1402) of 16S rRNA.</text>
</comment>
<dbReference type="InterPro" id="IPR002903">
    <property type="entry name" value="RsmH"/>
</dbReference>
<dbReference type="GO" id="GO:0071424">
    <property type="term" value="F:rRNA (cytosine-N4-)-methyltransferase activity"/>
    <property type="evidence" value="ECO:0007669"/>
    <property type="project" value="UniProtKB-UniRule"/>
</dbReference>
<dbReference type="FunFam" id="1.10.150.170:FF:000001">
    <property type="entry name" value="Ribosomal RNA small subunit methyltransferase H"/>
    <property type="match status" value="1"/>
</dbReference>
<protein>
    <recommendedName>
        <fullName evidence="7">Ribosomal RNA small subunit methyltransferase H</fullName>
        <ecNumber evidence="7">2.1.1.199</ecNumber>
    </recommendedName>
    <alternativeName>
        <fullName evidence="7">16S rRNA m(4)C1402 methyltransferase</fullName>
    </alternativeName>
    <alternativeName>
        <fullName evidence="7">rRNA (cytosine-N(4)-)-methyltransferase RsmH</fullName>
    </alternativeName>
</protein>
<dbReference type="PIRSF" id="PIRSF004486">
    <property type="entry name" value="MraW"/>
    <property type="match status" value="1"/>
</dbReference>
<evidence type="ECO:0000313" key="9">
    <source>
        <dbReference type="Proteomes" id="UP000183190"/>
    </source>
</evidence>
<dbReference type="GO" id="GO:0005737">
    <property type="term" value="C:cytoplasm"/>
    <property type="evidence" value="ECO:0007669"/>
    <property type="project" value="UniProtKB-SubCell"/>
</dbReference>
<name>A0A1H6I3S8_RUMFL</name>
<evidence type="ECO:0000256" key="6">
    <source>
        <dbReference type="ARBA" id="ARBA00022691"/>
    </source>
</evidence>
<dbReference type="Pfam" id="PF01795">
    <property type="entry name" value="Methyltransf_5"/>
    <property type="match status" value="1"/>
</dbReference>
<dbReference type="InterPro" id="IPR023397">
    <property type="entry name" value="SAM-dep_MeTrfase_MraW_recog"/>
</dbReference>
<comment type="similarity">
    <text evidence="1 7">Belongs to the methyltransferase superfamily. RsmH family.</text>
</comment>
<keyword evidence="3 7" id="KW-0698">rRNA processing</keyword>
<dbReference type="GO" id="GO:0070475">
    <property type="term" value="P:rRNA base methylation"/>
    <property type="evidence" value="ECO:0007669"/>
    <property type="project" value="UniProtKB-UniRule"/>
</dbReference>
<keyword evidence="5 7" id="KW-0808">Transferase</keyword>
<dbReference type="AlphaFoldDB" id="A0A1H6I3S8"/>
<proteinExistence type="inferred from homology"/>
<evidence type="ECO:0000256" key="2">
    <source>
        <dbReference type="ARBA" id="ARBA00022490"/>
    </source>
</evidence>
<dbReference type="Proteomes" id="UP000183190">
    <property type="component" value="Unassembled WGS sequence"/>
</dbReference>
<dbReference type="Gene3D" id="3.40.50.150">
    <property type="entry name" value="Vaccinia Virus protein VP39"/>
    <property type="match status" value="1"/>
</dbReference>
<keyword evidence="2 7" id="KW-0963">Cytoplasm</keyword>
<evidence type="ECO:0000256" key="4">
    <source>
        <dbReference type="ARBA" id="ARBA00022603"/>
    </source>
</evidence>
<keyword evidence="6 7" id="KW-0949">S-adenosyl-L-methionine</keyword>